<gene>
    <name evidence="1" type="ORF">EDD19_1245</name>
</gene>
<dbReference type="EMBL" id="SMCX01000024">
    <property type="protein sequence ID" value="TCW21352.1"/>
    <property type="molecule type" value="Genomic_DNA"/>
</dbReference>
<evidence type="ECO:0000313" key="2">
    <source>
        <dbReference type="Proteomes" id="UP000295805"/>
    </source>
</evidence>
<sequence>MSDSPTSLAALGLALSEVASLLADAEVLHALTSHLTAREVLVFARLFKAAGKDDAHRCVVEGIIHGDEEVRAVATPEVTGPGSVRIEYFNHFADSSIEDGPFHVREFSTGGLRNALRELGLEVDTDTIELATIALPGRIVLDSARRD</sequence>
<dbReference type="RefSeq" id="WP_131886282.1">
    <property type="nucleotide sequence ID" value="NZ_CP143054.1"/>
</dbReference>
<dbReference type="GeneID" id="89532392"/>
<dbReference type="AlphaFoldDB" id="A0A4R3ZQE6"/>
<proteinExistence type="predicted"/>
<name>A0A4R3ZQE6_9ACTN</name>
<organism evidence="1 2">
    <name type="scientific">Dietzia cinnamea</name>
    <dbReference type="NCBI Taxonomy" id="321318"/>
    <lineage>
        <taxon>Bacteria</taxon>
        <taxon>Bacillati</taxon>
        <taxon>Actinomycetota</taxon>
        <taxon>Actinomycetes</taxon>
        <taxon>Mycobacteriales</taxon>
        <taxon>Dietziaceae</taxon>
        <taxon>Dietzia</taxon>
    </lineage>
</organism>
<dbReference type="Proteomes" id="UP000295805">
    <property type="component" value="Unassembled WGS sequence"/>
</dbReference>
<reference evidence="1 2" key="1">
    <citation type="submission" date="2019-03" db="EMBL/GenBank/DDBJ databases">
        <title>Root nodule microbial communities of legume samples collected from USA, Mexico and Botswana.</title>
        <authorList>
            <person name="Hirsch A."/>
        </authorList>
    </citation>
    <scope>NUCLEOTIDE SEQUENCE [LARGE SCALE GENOMIC DNA]</scope>
    <source>
        <strain evidence="1 2">55</strain>
    </source>
</reference>
<comment type="caution">
    <text evidence="1">The sequence shown here is derived from an EMBL/GenBank/DDBJ whole genome shotgun (WGS) entry which is preliminary data.</text>
</comment>
<evidence type="ECO:0000313" key="1">
    <source>
        <dbReference type="EMBL" id="TCW21352.1"/>
    </source>
</evidence>
<accession>A0A4R3ZQE6</accession>
<protein>
    <submittedName>
        <fullName evidence="1">Uncharacterized protein</fullName>
    </submittedName>
</protein>